<evidence type="ECO:0000313" key="1">
    <source>
        <dbReference type="EMBL" id="MXV14397.1"/>
    </source>
</evidence>
<dbReference type="AlphaFoldDB" id="A0A7K1XUC1"/>
<dbReference type="EMBL" id="WVHS01000001">
    <property type="protein sequence ID" value="MXV14397.1"/>
    <property type="molecule type" value="Genomic_DNA"/>
</dbReference>
<proteinExistence type="predicted"/>
<gene>
    <name evidence="1" type="ORF">GS398_03740</name>
</gene>
<sequence>MKKWIAIVLGSLFAKAGIAQEYYVTMKGDTVRGEIKSFDKNGIRFKPEDGPAAQKVPIGDVKAFYDKKDKSVYFRQYLPDVKDDVFVKLLEDGRIRLYERLDLQMRFGAPTFGFGGISVGGMNQSKQKNWYASKDGKPLEEVKTSELLKSKSRSERKDSFYSLFDDDPDMMEVVKKSGQFGFDDIRKFIKQYNELNPVKSK</sequence>
<protein>
    <submittedName>
        <fullName evidence="1">Uncharacterized protein</fullName>
    </submittedName>
</protein>
<dbReference type="Proteomes" id="UP000451233">
    <property type="component" value="Unassembled WGS sequence"/>
</dbReference>
<accession>A0A7K1XUC1</accession>
<reference evidence="1 2" key="1">
    <citation type="submission" date="2019-11" db="EMBL/GenBank/DDBJ databases">
        <title>Pedobacter sp. HMF7056 Genome sequencing and assembly.</title>
        <authorList>
            <person name="Kang H."/>
            <person name="Kim H."/>
            <person name="Joh K."/>
        </authorList>
    </citation>
    <scope>NUCLEOTIDE SEQUENCE [LARGE SCALE GENOMIC DNA]</scope>
    <source>
        <strain evidence="1 2">HMF7056</strain>
    </source>
</reference>
<organism evidence="1 2">
    <name type="scientific">Hufsiella ginkgonis</name>
    <dbReference type="NCBI Taxonomy" id="2695274"/>
    <lineage>
        <taxon>Bacteria</taxon>
        <taxon>Pseudomonadati</taxon>
        <taxon>Bacteroidota</taxon>
        <taxon>Sphingobacteriia</taxon>
        <taxon>Sphingobacteriales</taxon>
        <taxon>Sphingobacteriaceae</taxon>
        <taxon>Hufsiella</taxon>
    </lineage>
</organism>
<evidence type="ECO:0000313" key="2">
    <source>
        <dbReference type="Proteomes" id="UP000451233"/>
    </source>
</evidence>
<keyword evidence="2" id="KW-1185">Reference proteome</keyword>
<dbReference type="RefSeq" id="WP_160905371.1">
    <property type="nucleotide sequence ID" value="NZ_WVHS01000001.1"/>
</dbReference>
<name>A0A7K1XUC1_9SPHI</name>
<comment type="caution">
    <text evidence="1">The sequence shown here is derived from an EMBL/GenBank/DDBJ whole genome shotgun (WGS) entry which is preliminary data.</text>
</comment>